<evidence type="ECO:0000256" key="3">
    <source>
        <dbReference type="ARBA" id="ARBA00012663"/>
    </source>
</evidence>
<organism evidence="7 8">
    <name type="scientific">Ceraceosorus bombacis</name>
    <dbReference type="NCBI Taxonomy" id="401625"/>
    <lineage>
        <taxon>Eukaryota</taxon>
        <taxon>Fungi</taxon>
        <taxon>Dikarya</taxon>
        <taxon>Basidiomycota</taxon>
        <taxon>Ustilaginomycotina</taxon>
        <taxon>Exobasidiomycetes</taxon>
        <taxon>Ceraceosorales</taxon>
        <taxon>Ceraceosoraceae</taxon>
        <taxon>Ceraceosorus</taxon>
    </lineage>
</organism>
<dbReference type="EC" id="3.2.1.52" evidence="3"/>
<dbReference type="CDD" id="cd06565">
    <property type="entry name" value="GH20_GcnA-like"/>
    <property type="match status" value="1"/>
</dbReference>
<evidence type="ECO:0000259" key="6">
    <source>
        <dbReference type="Pfam" id="PF18088"/>
    </source>
</evidence>
<reference evidence="8" key="1">
    <citation type="submission" date="2014-09" db="EMBL/GenBank/DDBJ databases">
        <authorList>
            <person name="Sharma Rahul"/>
            <person name="Thines Marco"/>
        </authorList>
    </citation>
    <scope>NUCLEOTIDE SEQUENCE [LARGE SCALE GENOMIC DNA]</scope>
</reference>
<evidence type="ECO:0000259" key="5">
    <source>
        <dbReference type="Pfam" id="PF00728"/>
    </source>
</evidence>
<dbReference type="InterPro" id="IPR017853">
    <property type="entry name" value="GH"/>
</dbReference>
<dbReference type="EMBL" id="CCYA01000278">
    <property type="protein sequence ID" value="CEH16388.1"/>
    <property type="molecule type" value="Genomic_DNA"/>
</dbReference>
<dbReference type="SUPFAM" id="SSF51445">
    <property type="entry name" value="(Trans)glycosidases"/>
    <property type="match status" value="1"/>
</dbReference>
<evidence type="ECO:0000313" key="7">
    <source>
        <dbReference type="EMBL" id="CEH16388.1"/>
    </source>
</evidence>
<dbReference type="AlphaFoldDB" id="A0A0P1BK96"/>
<feature type="domain" description="Glycoside hydrolase family 20 catalytic" evidence="5">
    <location>
        <begin position="214"/>
        <end position="403"/>
    </location>
</feature>
<keyword evidence="8" id="KW-1185">Reference proteome</keyword>
<dbReference type="Gene3D" id="3.20.20.80">
    <property type="entry name" value="Glycosidases"/>
    <property type="match status" value="1"/>
</dbReference>
<accession>A0A0P1BK96</accession>
<feature type="domain" description="Glycoside Hydrolase 20C C-terminal" evidence="6">
    <location>
        <begin position="552"/>
        <end position="743"/>
    </location>
</feature>
<dbReference type="STRING" id="401625.A0A0P1BK96"/>
<dbReference type="InterPro" id="IPR038901">
    <property type="entry name" value="HEXDC-like"/>
</dbReference>
<protein>
    <recommendedName>
        <fullName evidence="3">beta-N-acetylhexosaminidase</fullName>
        <ecNumber evidence="3">3.2.1.52</ecNumber>
    </recommendedName>
</protein>
<dbReference type="OrthoDB" id="2100085at2759"/>
<evidence type="ECO:0000256" key="4">
    <source>
        <dbReference type="ARBA" id="ARBA00022801"/>
    </source>
</evidence>
<dbReference type="PANTHER" id="PTHR21040:SF8">
    <property type="entry name" value="BCDNA.GH04120"/>
    <property type="match status" value="1"/>
</dbReference>
<dbReference type="PANTHER" id="PTHR21040">
    <property type="entry name" value="BCDNA.GH04120"/>
    <property type="match status" value="1"/>
</dbReference>
<dbReference type="GO" id="GO:0004563">
    <property type="term" value="F:beta-N-acetylhexosaminidase activity"/>
    <property type="evidence" value="ECO:0007669"/>
    <property type="project" value="UniProtKB-EC"/>
</dbReference>
<evidence type="ECO:0000313" key="8">
    <source>
        <dbReference type="Proteomes" id="UP000054845"/>
    </source>
</evidence>
<keyword evidence="4 7" id="KW-0378">Hydrolase</keyword>
<sequence>MSAAATSADVLSATPALPSLDGEVQTSHSVLIPTISLHIPIENVPTDLVAGLREIASNTPRQNIHIAQHRDQGFVPVSGKIETSSRTIRGADRMLPAARSFQHDSTLPTGGLKVNCSNDGTFLRSTSSGAPDLESSFVVLISYARLSEAFRGLGHVLGVTRDLIVPAQHLLQRRGAGSVPTGLLDATSQQWALDPELAVQKLSLQESATFETVGTMIDCSRNGVLRVESIKFMLRSLALMGYNMLQLYTEDTYKIEGEPFFGYLRGGYTHEELKEVDDYAFALGIEVIPCIQTLGHLGQMLQWPKYLALRDTTEVLLAEWPETYVMLEKMLHAATAPFRSKRVHLGMDETHGLAHGRYHQIFGQHNYKEPTRVFVEHLQKVNALALGLGLKPMIWSDMLFCLSARNNSLLGYYDSAQPTSVDGIPPNVDLVYWDYYHTSKKSYSDRIDSHKLLARKSPWMAAGIWTWTRHWTALPFSFATCKANLNASKAANSGVKHVMVTCWGDEGNEQDPLSALPAWHYYAEHCYEKTEEVDLPRMRARFDGIVGASFNDYVMASRLDDMHPEEQSIDDRIHFAPNTSKWLLWEEPALGFISPSVEASGIDLETHYTELDAYLSARLSTQASTAPDEFSSPARSIADHPLNARLRLPQLLASALSLKAALRLRLHKAYVARDWKELYALAGPDPLSRMSRLRAAVQRLHKYHCTMWHSTYKPFGWETLDLRYGGLVARLETMHSRLVAFLSHIQAGGEPGKALSQSQPTGPNAGVLLNAQGAQDASYDAPVDSLPELQVPLHVVYASALQLLDYHRVSRPTYC</sequence>
<dbReference type="InterPro" id="IPR041063">
    <property type="entry name" value="Glyco_H_20C_C"/>
</dbReference>
<dbReference type="Proteomes" id="UP000054845">
    <property type="component" value="Unassembled WGS sequence"/>
</dbReference>
<comment type="catalytic activity">
    <reaction evidence="1">
        <text>Hydrolysis of terminal non-reducing N-acetyl-D-hexosamine residues in N-acetyl-beta-D-hexosaminides.</text>
        <dbReference type="EC" id="3.2.1.52"/>
    </reaction>
</comment>
<proteinExistence type="inferred from homology"/>
<comment type="similarity">
    <text evidence="2">Belongs to the glycosyl hydrolase 20 family.</text>
</comment>
<dbReference type="Pfam" id="PF00728">
    <property type="entry name" value="Glyco_hydro_20"/>
    <property type="match status" value="1"/>
</dbReference>
<dbReference type="Gene3D" id="1.20.120.670">
    <property type="entry name" value="N-acetyl-b-d-glucoasminidase"/>
    <property type="match status" value="1"/>
</dbReference>
<evidence type="ECO:0000256" key="2">
    <source>
        <dbReference type="ARBA" id="ARBA00006285"/>
    </source>
</evidence>
<dbReference type="Pfam" id="PF18088">
    <property type="entry name" value="Glyco_H_20C_C"/>
    <property type="match status" value="1"/>
</dbReference>
<evidence type="ECO:0000256" key="1">
    <source>
        <dbReference type="ARBA" id="ARBA00001231"/>
    </source>
</evidence>
<dbReference type="GO" id="GO:0005975">
    <property type="term" value="P:carbohydrate metabolic process"/>
    <property type="evidence" value="ECO:0007669"/>
    <property type="project" value="InterPro"/>
</dbReference>
<name>A0A0P1BK96_9BASI</name>
<dbReference type="InterPro" id="IPR015883">
    <property type="entry name" value="Glyco_hydro_20_cat"/>
</dbReference>